<protein>
    <submittedName>
        <fullName evidence="2">Cytochrome oxidase Cu insertion factor (SCO1/SenC/PrrC family)</fullName>
    </submittedName>
</protein>
<dbReference type="EMBL" id="QJJS01000008">
    <property type="protein sequence ID" value="PXW95769.1"/>
    <property type="molecule type" value="Genomic_DNA"/>
</dbReference>
<sequence length="224" mass="25045">MAVHGLPDPALPDVRRRRGRLKMLAVLALCAAPVIASYLTYYVIRPETRNNYGQLIQPSRSLPPPSALRLTDAQGRSVLPSSLRGQWLLVVVADGRCDNRCEDRLYAQRQLRETLGREKERMDRVWLVTGDAAPRAELMPALAGAAVLQADRAQVAAWLQAAPGQVLEDHLYLVDPMGEWMLRFPAQPDPPRAKRDLERLLRASASWDRVGREDLKPVADTASR</sequence>
<keyword evidence="1" id="KW-0812">Transmembrane</keyword>
<dbReference type="Proteomes" id="UP000247811">
    <property type="component" value="Unassembled WGS sequence"/>
</dbReference>
<comment type="caution">
    <text evidence="2">The sequence shown here is derived from an EMBL/GenBank/DDBJ whole genome shotgun (WGS) entry which is preliminary data.</text>
</comment>
<dbReference type="Gene3D" id="3.40.30.10">
    <property type="entry name" value="Glutaredoxin"/>
    <property type="match status" value="1"/>
</dbReference>
<dbReference type="AlphaFoldDB" id="A0A318H0Q5"/>
<keyword evidence="1" id="KW-1133">Transmembrane helix</keyword>
<reference evidence="2 3" key="1">
    <citation type="submission" date="2018-05" db="EMBL/GenBank/DDBJ databases">
        <title>Genomic Encyclopedia of Type Strains, Phase IV (KMG-IV): sequencing the most valuable type-strain genomes for metagenomic binning, comparative biology and taxonomic classification.</title>
        <authorList>
            <person name="Goeker M."/>
        </authorList>
    </citation>
    <scope>NUCLEOTIDE SEQUENCE [LARGE SCALE GENOMIC DNA]</scope>
    <source>
        <strain evidence="2 3">DSM 566</strain>
    </source>
</reference>
<organism evidence="2 3">
    <name type="scientific">Sphaerotilus hippei</name>
    <dbReference type="NCBI Taxonomy" id="744406"/>
    <lineage>
        <taxon>Bacteria</taxon>
        <taxon>Pseudomonadati</taxon>
        <taxon>Pseudomonadota</taxon>
        <taxon>Betaproteobacteria</taxon>
        <taxon>Burkholderiales</taxon>
        <taxon>Sphaerotilaceae</taxon>
        <taxon>Sphaerotilus</taxon>
    </lineage>
</organism>
<evidence type="ECO:0000313" key="2">
    <source>
        <dbReference type="EMBL" id="PXW95769.1"/>
    </source>
</evidence>
<accession>A0A318H0Q5</accession>
<keyword evidence="1" id="KW-0472">Membrane</keyword>
<evidence type="ECO:0000313" key="3">
    <source>
        <dbReference type="Proteomes" id="UP000247811"/>
    </source>
</evidence>
<keyword evidence="3" id="KW-1185">Reference proteome</keyword>
<dbReference type="InterPro" id="IPR036249">
    <property type="entry name" value="Thioredoxin-like_sf"/>
</dbReference>
<dbReference type="SUPFAM" id="SSF52833">
    <property type="entry name" value="Thioredoxin-like"/>
    <property type="match status" value="1"/>
</dbReference>
<name>A0A318H0Q5_9BURK</name>
<evidence type="ECO:0000256" key="1">
    <source>
        <dbReference type="SAM" id="Phobius"/>
    </source>
</evidence>
<feature type="transmembrane region" description="Helical" evidence="1">
    <location>
        <begin position="24"/>
        <end position="44"/>
    </location>
</feature>
<gene>
    <name evidence="2" type="ORF">C7444_10827</name>
</gene>
<proteinExistence type="predicted"/>